<evidence type="ECO:0000256" key="7">
    <source>
        <dbReference type="RuleBase" id="RU363032"/>
    </source>
</evidence>
<proteinExistence type="inferred from homology"/>
<comment type="subcellular location">
    <subcellularLocation>
        <location evidence="1 7">Cell membrane</location>
        <topology evidence="1 7">Multi-pass membrane protein</topology>
    </subcellularLocation>
</comment>
<feature type="transmembrane region" description="Helical" evidence="7">
    <location>
        <begin position="167"/>
        <end position="188"/>
    </location>
</feature>
<feature type="transmembrane region" description="Helical" evidence="7">
    <location>
        <begin position="267"/>
        <end position="288"/>
    </location>
</feature>
<evidence type="ECO:0000313" key="10">
    <source>
        <dbReference type="Proteomes" id="UP000230821"/>
    </source>
</evidence>
<evidence type="ECO:0000256" key="1">
    <source>
        <dbReference type="ARBA" id="ARBA00004651"/>
    </source>
</evidence>
<comment type="caution">
    <text evidence="9">The sequence shown here is derived from an EMBL/GenBank/DDBJ whole genome shotgun (WGS) entry which is preliminary data.</text>
</comment>
<keyword evidence="6 7" id="KW-0472">Membrane</keyword>
<dbReference type="GO" id="GO:0005886">
    <property type="term" value="C:plasma membrane"/>
    <property type="evidence" value="ECO:0007669"/>
    <property type="project" value="UniProtKB-SubCell"/>
</dbReference>
<dbReference type="SUPFAM" id="SSF161098">
    <property type="entry name" value="MetI-like"/>
    <property type="match status" value="1"/>
</dbReference>
<accession>A0A2G6K909</accession>
<feature type="transmembrane region" description="Helical" evidence="7">
    <location>
        <begin position="111"/>
        <end position="130"/>
    </location>
</feature>
<feature type="transmembrane region" description="Helical" evidence="7">
    <location>
        <begin position="16"/>
        <end position="36"/>
    </location>
</feature>
<dbReference type="Pfam" id="PF00528">
    <property type="entry name" value="BPD_transp_1"/>
    <property type="match status" value="1"/>
</dbReference>
<evidence type="ECO:0000256" key="6">
    <source>
        <dbReference type="ARBA" id="ARBA00023136"/>
    </source>
</evidence>
<evidence type="ECO:0000313" key="9">
    <source>
        <dbReference type="EMBL" id="PIE32186.1"/>
    </source>
</evidence>
<dbReference type="InterPro" id="IPR035906">
    <property type="entry name" value="MetI-like_sf"/>
</dbReference>
<feature type="transmembrane region" description="Helical" evidence="7">
    <location>
        <begin position="208"/>
        <end position="231"/>
    </location>
</feature>
<evidence type="ECO:0000256" key="5">
    <source>
        <dbReference type="ARBA" id="ARBA00022989"/>
    </source>
</evidence>
<organism evidence="9 10">
    <name type="scientific">candidate division KSB3 bacterium</name>
    <dbReference type="NCBI Taxonomy" id="2044937"/>
    <lineage>
        <taxon>Bacteria</taxon>
        <taxon>candidate division KSB3</taxon>
    </lineage>
</organism>
<dbReference type="InterPro" id="IPR000515">
    <property type="entry name" value="MetI-like"/>
</dbReference>
<feature type="transmembrane region" description="Helical" evidence="7">
    <location>
        <begin position="77"/>
        <end position="99"/>
    </location>
</feature>
<sequence length="298" mass="33752">MKSTLSPRKRAEIRSAYIFLAPTLLVLLLVVVYPFMTAISMTFTDKTLGAKGTFLGLQNYIKLFNDELFRSAFVNSFHYTFMCVLIKLLIGMVTALILYRSFRFKGLVRALIILPWAVSPFISALTWKWIFDDMSGVLNIILMKLHIINDFMYWLSDPKLAMKSIIIASVWQGYPFYTMMILAGLVTIPSELYEASAIDGASAPQQFLHITLPSLKNVLFTTVMLSTIWTFNNFQYVYTLTRGGPAGLTHILATLTFKYGIEQRNISLGATVSISAIPIFIVLSLYLTRIMLRRESVS</sequence>
<keyword evidence="2 7" id="KW-0813">Transport</keyword>
<dbReference type="PROSITE" id="PS50928">
    <property type="entry name" value="ABC_TM1"/>
    <property type="match status" value="1"/>
</dbReference>
<evidence type="ECO:0000256" key="2">
    <source>
        <dbReference type="ARBA" id="ARBA00022448"/>
    </source>
</evidence>
<comment type="similarity">
    <text evidence="7">Belongs to the binding-protein-dependent transport system permease family.</text>
</comment>
<protein>
    <recommendedName>
        <fullName evidence="8">ABC transmembrane type-1 domain-containing protein</fullName>
    </recommendedName>
</protein>
<dbReference type="EMBL" id="PDSK01000117">
    <property type="protein sequence ID" value="PIE32186.1"/>
    <property type="molecule type" value="Genomic_DNA"/>
</dbReference>
<keyword evidence="3" id="KW-1003">Cell membrane</keyword>
<evidence type="ECO:0000259" key="8">
    <source>
        <dbReference type="PROSITE" id="PS50928"/>
    </source>
</evidence>
<keyword evidence="5 7" id="KW-1133">Transmembrane helix</keyword>
<dbReference type="CDD" id="cd06261">
    <property type="entry name" value="TM_PBP2"/>
    <property type="match status" value="1"/>
</dbReference>
<reference evidence="9 10" key="1">
    <citation type="submission" date="2017-10" db="EMBL/GenBank/DDBJ databases">
        <title>Novel microbial diversity and functional potential in the marine mammal oral microbiome.</title>
        <authorList>
            <person name="Dudek N.K."/>
            <person name="Sun C.L."/>
            <person name="Burstein D."/>
            <person name="Kantor R.S."/>
            <person name="Aliaga Goltsman D.S."/>
            <person name="Bik E.M."/>
            <person name="Thomas B.C."/>
            <person name="Banfield J.F."/>
            <person name="Relman D.A."/>
        </authorList>
    </citation>
    <scope>NUCLEOTIDE SEQUENCE [LARGE SCALE GENOMIC DNA]</scope>
    <source>
        <strain evidence="9">DOLJORAL78_47_16</strain>
    </source>
</reference>
<dbReference type="AlphaFoldDB" id="A0A2G6K909"/>
<dbReference type="PANTHER" id="PTHR43005:SF1">
    <property type="entry name" value="SPERMIDINE_PUTRESCINE TRANSPORT SYSTEM PERMEASE PROTEIN"/>
    <property type="match status" value="1"/>
</dbReference>
<keyword evidence="4 7" id="KW-0812">Transmembrane</keyword>
<feature type="domain" description="ABC transmembrane type-1" evidence="8">
    <location>
        <begin position="73"/>
        <end position="289"/>
    </location>
</feature>
<name>A0A2G6K909_9BACT</name>
<dbReference type="PANTHER" id="PTHR43005">
    <property type="entry name" value="BLR7065 PROTEIN"/>
    <property type="match status" value="1"/>
</dbReference>
<evidence type="ECO:0000256" key="3">
    <source>
        <dbReference type="ARBA" id="ARBA00022475"/>
    </source>
</evidence>
<gene>
    <name evidence="9" type="ORF">CSA56_16390</name>
</gene>
<dbReference type="Gene3D" id="1.10.3720.10">
    <property type="entry name" value="MetI-like"/>
    <property type="match status" value="1"/>
</dbReference>
<evidence type="ECO:0000256" key="4">
    <source>
        <dbReference type="ARBA" id="ARBA00022692"/>
    </source>
</evidence>
<dbReference type="Proteomes" id="UP000230821">
    <property type="component" value="Unassembled WGS sequence"/>
</dbReference>
<dbReference type="GO" id="GO:0055085">
    <property type="term" value="P:transmembrane transport"/>
    <property type="evidence" value="ECO:0007669"/>
    <property type="project" value="InterPro"/>
</dbReference>